<evidence type="ECO:0000313" key="2">
    <source>
        <dbReference type="Proteomes" id="UP000215459"/>
    </source>
</evidence>
<comment type="caution">
    <text evidence="1">The sequence shown here is derived from an EMBL/GenBank/DDBJ whole genome shotgun (WGS) entry which is preliminary data.</text>
</comment>
<dbReference type="OrthoDB" id="2990504at2"/>
<dbReference type="InterPro" id="IPR025544">
    <property type="entry name" value="YhzD"/>
</dbReference>
<reference evidence="1 2" key="1">
    <citation type="submission" date="2017-07" db="EMBL/GenBank/DDBJ databases">
        <title>The genome sequence of Paludifilum halophilum highlights mechanisms for microbial adaptation to high salt environemnts.</title>
        <authorList>
            <person name="Belbahri L."/>
        </authorList>
    </citation>
    <scope>NUCLEOTIDE SEQUENCE [LARGE SCALE GENOMIC DNA]</scope>
    <source>
        <strain evidence="1 2">DSM 102817</strain>
    </source>
</reference>
<name>A0A235B588_9BACL</name>
<protein>
    <recommendedName>
        <fullName evidence="3">YhzD-like protein</fullName>
    </recommendedName>
</protein>
<dbReference type="Pfam" id="PF14120">
    <property type="entry name" value="YhzD"/>
    <property type="match status" value="1"/>
</dbReference>
<accession>A0A235B588</accession>
<keyword evidence="2" id="KW-1185">Reference proteome</keyword>
<evidence type="ECO:0000313" key="1">
    <source>
        <dbReference type="EMBL" id="OYD07129.1"/>
    </source>
</evidence>
<gene>
    <name evidence="1" type="ORF">CHM34_12080</name>
</gene>
<evidence type="ECO:0008006" key="3">
    <source>
        <dbReference type="Google" id="ProtNLM"/>
    </source>
</evidence>
<organism evidence="1 2">
    <name type="scientific">Paludifilum halophilum</name>
    <dbReference type="NCBI Taxonomy" id="1642702"/>
    <lineage>
        <taxon>Bacteria</taxon>
        <taxon>Bacillati</taxon>
        <taxon>Bacillota</taxon>
        <taxon>Bacilli</taxon>
        <taxon>Bacillales</taxon>
        <taxon>Thermoactinomycetaceae</taxon>
        <taxon>Paludifilum</taxon>
    </lineage>
</organism>
<dbReference type="EMBL" id="NOWF01000007">
    <property type="protein sequence ID" value="OYD07129.1"/>
    <property type="molecule type" value="Genomic_DNA"/>
</dbReference>
<proteinExistence type="predicted"/>
<sequence length="71" mass="8185">MNMYHLTVYNHEGNKLYDEGIQADTDNEAKEKGHAFLGEKEATSYPFRLFHVTGRLVEFQSHKGKKAKEKA</sequence>
<dbReference type="Proteomes" id="UP000215459">
    <property type="component" value="Unassembled WGS sequence"/>
</dbReference>
<dbReference type="AlphaFoldDB" id="A0A235B588"/>